<keyword evidence="2" id="KW-1185">Reference proteome</keyword>
<evidence type="ECO:0000313" key="2">
    <source>
        <dbReference type="Proteomes" id="UP000499080"/>
    </source>
</evidence>
<sequence length="205" mass="22930">MHFGIAHLINLAYQEIDTDLGFVCEGDKPVLIHLSHYSLLSMHFGISYLLVSLACPEIDAELQFGCKDDKPVLIHLSHYSLLSMHFGIAHLVNLACPEIDTDLGFGCKDDKPVLIHVSHYSLLNSGLQWHLCHNQEPVQDLYRTRVHNCHLSCKVIHIKSDQNSTGNPVKIVSGQLSDISALIFLVEVKQLPTSVAIESPSYDYF</sequence>
<dbReference type="EMBL" id="BGPR01006949">
    <property type="protein sequence ID" value="GBN23078.1"/>
    <property type="molecule type" value="Genomic_DNA"/>
</dbReference>
<proteinExistence type="predicted"/>
<comment type="caution">
    <text evidence="1">The sequence shown here is derived from an EMBL/GenBank/DDBJ whole genome shotgun (WGS) entry which is preliminary data.</text>
</comment>
<reference evidence="1 2" key="1">
    <citation type="journal article" date="2019" name="Sci. Rep.">
        <title>Orb-weaving spider Araneus ventricosus genome elucidates the spidroin gene catalogue.</title>
        <authorList>
            <person name="Kono N."/>
            <person name="Nakamura H."/>
            <person name="Ohtoshi R."/>
            <person name="Moran D.A.P."/>
            <person name="Shinohara A."/>
            <person name="Yoshida Y."/>
            <person name="Fujiwara M."/>
            <person name="Mori M."/>
            <person name="Tomita M."/>
            <person name="Arakawa K."/>
        </authorList>
    </citation>
    <scope>NUCLEOTIDE SEQUENCE [LARGE SCALE GENOMIC DNA]</scope>
</reference>
<name>A0A4Y2M7K1_ARAVE</name>
<evidence type="ECO:0000313" key="1">
    <source>
        <dbReference type="EMBL" id="GBN23078.1"/>
    </source>
</evidence>
<dbReference type="Proteomes" id="UP000499080">
    <property type="component" value="Unassembled WGS sequence"/>
</dbReference>
<dbReference type="AlphaFoldDB" id="A0A4Y2M7K1"/>
<protein>
    <submittedName>
        <fullName evidence="1">Uncharacterized protein</fullName>
    </submittedName>
</protein>
<accession>A0A4Y2M7K1</accession>
<gene>
    <name evidence="1" type="ORF">AVEN_40550_1</name>
</gene>
<organism evidence="1 2">
    <name type="scientific">Araneus ventricosus</name>
    <name type="common">Orbweaver spider</name>
    <name type="synonym">Epeira ventricosa</name>
    <dbReference type="NCBI Taxonomy" id="182803"/>
    <lineage>
        <taxon>Eukaryota</taxon>
        <taxon>Metazoa</taxon>
        <taxon>Ecdysozoa</taxon>
        <taxon>Arthropoda</taxon>
        <taxon>Chelicerata</taxon>
        <taxon>Arachnida</taxon>
        <taxon>Araneae</taxon>
        <taxon>Araneomorphae</taxon>
        <taxon>Entelegynae</taxon>
        <taxon>Araneoidea</taxon>
        <taxon>Araneidae</taxon>
        <taxon>Araneus</taxon>
    </lineage>
</organism>